<dbReference type="SUPFAM" id="SSF54637">
    <property type="entry name" value="Thioesterase/thiol ester dehydrase-isomerase"/>
    <property type="match status" value="1"/>
</dbReference>
<dbReference type="Gene3D" id="3.10.129.10">
    <property type="entry name" value="Hotdog Thioesterase"/>
    <property type="match status" value="1"/>
</dbReference>
<dbReference type="InterPro" id="IPR029069">
    <property type="entry name" value="HotDog_dom_sf"/>
</dbReference>
<sequence>MTDTKDISSQDTQGTADSTGFTHRVRVRYGDCDMQGVVFNPNYFVYLDDTMAMWAEVALGPGFLDEFDYVVKKASLEWQAPARFRDVVEMRPEVTRWGRTSFDVAIRLSVDGRPIGVAEFVLISVEPGAHEPTPVPIPDKVRNALSS</sequence>
<dbReference type="EC" id="3.1.2.-" evidence="2"/>
<evidence type="ECO:0000313" key="2">
    <source>
        <dbReference type="EMBL" id="MFD0854105.1"/>
    </source>
</evidence>
<keyword evidence="3" id="KW-1185">Reference proteome</keyword>
<gene>
    <name evidence="2" type="ORF">ACFQ07_17850</name>
</gene>
<dbReference type="EMBL" id="JBHTIR010002694">
    <property type="protein sequence ID" value="MFD0854105.1"/>
    <property type="molecule type" value="Genomic_DNA"/>
</dbReference>
<accession>A0ABW3CHX5</accession>
<dbReference type="Proteomes" id="UP001597083">
    <property type="component" value="Unassembled WGS sequence"/>
</dbReference>
<proteinExistence type="predicted"/>
<protein>
    <submittedName>
        <fullName evidence="2">Acyl-CoA thioesterase</fullName>
        <ecNumber evidence="2">3.1.2.-</ecNumber>
    </submittedName>
</protein>
<reference evidence="3" key="1">
    <citation type="journal article" date="2019" name="Int. J. Syst. Evol. Microbiol.">
        <title>The Global Catalogue of Microorganisms (GCM) 10K type strain sequencing project: providing services to taxonomists for standard genome sequencing and annotation.</title>
        <authorList>
            <consortium name="The Broad Institute Genomics Platform"/>
            <consortium name="The Broad Institute Genome Sequencing Center for Infectious Disease"/>
            <person name="Wu L."/>
            <person name="Ma J."/>
        </authorList>
    </citation>
    <scope>NUCLEOTIDE SEQUENCE [LARGE SCALE GENOMIC DNA]</scope>
    <source>
        <strain evidence="3">JCM 31696</strain>
    </source>
</reference>
<name>A0ABW3CHX5_9ACTN</name>
<comment type="caution">
    <text evidence="2">The sequence shown here is derived from an EMBL/GenBank/DDBJ whole genome shotgun (WGS) entry which is preliminary data.</text>
</comment>
<keyword evidence="2" id="KW-0378">Hydrolase</keyword>
<dbReference type="InterPro" id="IPR006683">
    <property type="entry name" value="Thioestr_dom"/>
</dbReference>
<dbReference type="CDD" id="cd00586">
    <property type="entry name" value="4HBT"/>
    <property type="match status" value="1"/>
</dbReference>
<feature type="domain" description="Thioesterase" evidence="1">
    <location>
        <begin position="35"/>
        <end position="110"/>
    </location>
</feature>
<dbReference type="GO" id="GO:0016787">
    <property type="term" value="F:hydrolase activity"/>
    <property type="evidence" value="ECO:0007669"/>
    <property type="project" value="UniProtKB-KW"/>
</dbReference>
<evidence type="ECO:0000313" key="3">
    <source>
        <dbReference type="Proteomes" id="UP001597083"/>
    </source>
</evidence>
<evidence type="ECO:0000259" key="1">
    <source>
        <dbReference type="Pfam" id="PF03061"/>
    </source>
</evidence>
<organism evidence="2 3">
    <name type="scientific">Actinomadura adrarensis</name>
    <dbReference type="NCBI Taxonomy" id="1819600"/>
    <lineage>
        <taxon>Bacteria</taxon>
        <taxon>Bacillati</taxon>
        <taxon>Actinomycetota</taxon>
        <taxon>Actinomycetes</taxon>
        <taxon>Streptosporangiales</taxon>
        <taxon>Thermomonosporaceae</taxon>
        <taxon>Actinomadura</taxon>
    </lineage>
</organism>
<dbReference type="Pfam" id="PF03061">
    <property type="entry name" value="4HBT"/>
    <property type="match status" value="1"/>
</dbReference>